<gene>
    <name evidence="2" type="ORF">Y958_16020</name>
</gene>
<dbReference type="AlphaFoldDB" id="A0A248JV24"/>
<dbReference type="Proteomes" id="UP000197153">
    <property type="component" value="Chromosome 2"/>
</dbReference>
<accession>A0A248JV24</accession>
<keyword evidence="1" id="KW-0472">Membrane</keyword>
<name>A0A248JV24_9PROT</name>
<feature type="transmembrane region" description="Helical" evidence="1">
    <location>
        <begin position="17"/>
        <end position="38"/>
    </location>
</feature>
<reference evidence="2 3" key="1">
    <citation type="submission" date="2017-06" db="EMBL/GenBank/DDBJ databases">
        <title>Complete genome sequence of Nitrospirillum amazonense strain CBAmC, an endophytic nitrogen-fixing and plant growth-promoting bacterium, isolated from sugarcane.</title>
        <authorList>
            <person name="Schwab S."/>
            <person name="dos Santos Teixeira K.R."/>
            <person name="Simoes Araujo J.L."/>
            <person name="Soares Vidal M."/>
            <person name="Borges de Freitas H.R."/>
            <person name="Rivello Crivelaro A.L."/>
            <person name="Bueno de Camargo Nunes A."/>
            <person name="dos Santos C.M."/>
            <person name="Palmeira da Silva Rosa D."/>
            <person name="da Silva Padilha D."/>
            <person name="da Silva E."/>
            <person name="Araujo Terra L."/>
            <person name="Soares Mendes V."/>
            <person name="Farinelli L."/>
            <person name="Magalhaes Cruz L."/>
            <person name="Baldani J.I."/>
        </authorList>
    </citation>
    <scope>NUCLEOTIDE SEQUENCE [LARGE SCALE GENOMIC DNA]</scope>
    <source>
        <strain evidence="2 3">CBAmC</strain>
    </source>
</reference>
<evidence type="ECO:0000313" key="2">
    <source>
        <dbReference type="EMBL" id="ASG22449.1"/>
    </source>
</evidence>
<dbReference type="KEGG" id="nao:Y958_16020"/>
<dbReference type="EMBL" id="CP022111">
    <property type="protein sequence ID" value="ASG22449.1"/>
    <property type="molecule type" value="Genomic_DNA"/>
</dbReference>
<proteinExistence type="predicted"/>
<keyword evidence="1" id="KW-0812">Transmembrane</keyword>
<evidence type="ECO:0000313" key="3">
    <source>
        <dbReference type="Proteomes" id="UP000197153"/>
    </source>
</evidence>
<keyword evidence="3" id="KW-1185">Reference proteome</keyword>
<sequence>MMAGGVPRGVGSSRDGYALLLVLFLLAMATAVGLVVMGNGLSARKLARVASIAAGQDQRAAAATWMALDALLTQGDADIPAPRRLVLDGQALTVTVAPETGRIDLNGLSRKALAQAIHTLGFSEGQALKAADAIAAWRGMDPPGASGLDLTIDPVRALWSLEDLDAVPGLDPDVAACLRRWGTVYARGPFHGLAPLVRRPGAKPAAGPVGGPVGGEERGEGPLGLVAGGMVRVTVAEEGRPQVRRSVLLYRGVGRQAAGSGTDAESPWLTLEWQRPVLAGRDACVVTDRMGADRGGVP</sequence>
<keyword evidence="1" id="KW-1133">Transmembrane helix</keyword>
<organism evidence="2 3">
    <name type="scientific">Nitrospirillum viridazoti CBAmc</name>
    <dbReference type="NCBI Taxonomy" id="1441467"/>
    <lineage>
        <taxon>Bacteria</taxon>
        <taxon>Pseudomonadati</taxon>
        <taxon>Pseudomonadota</taxon>
        <taxon>Alphaproteobacteria</taxon>
        <taxon>Rhodospirillales</taxon>
        <taxon>Azospirillaceae</taxon>
        <taxon>Nitrospirillum</taxon>
        <taxon>Nitrospirillum viridazoti</taxon>
    </lineage>
</organism>
<protein>
    <recommendedName>
        <fullName evidence="4">General secretion pathway protein GspK</fullName>
    </recommendedName>
</protein>
<evidence type="ECO:0000256" key="1">
    <source>
        <dbReference type="SAM" id="Phobius"/>
    </source>
</evidence>
<evidence type="ECO:0008006" key="4">
    <source>
        <dbReference type="Google" id="ProtNLM"/>
    </source>
</evidence>